<proteinExistence type="predicted"/>
<protein>
    <submittedName>
        <fullName evidence="2">Uncharacterized protein</fullName>
    </submittedName>
</protein>
<organism evidence="2 3">
    <name type="scientific">Niastella soli</name>
    <dbReference type="NCBI Taxonomy" id="2821487"/>
    <lineage>
        <taxon>Bacteria</taxon>
        <taxon>Pseudomonadati</taxon>
        <taxon>Bacteroidota</taxon>
        <taxon>Chitinophagia</taxon>
        <taxon>Chitinophagales</taxon>
        <taxon>Chitinophagaceae</taxon>
        <taxon>Niastella</taxon>
    </lineage>
</organism>
<accession>A0ABS3YYN8</accession>
<reference evidence="2 3" key="1">
    <citation type="submission" date="2021-03" db="EMBL/GenBank/DDBJ databases">
        <title>Assistant Professor.</title>
        <authorList>
            <person name="Huq M.A."/>
        </authorList>
    </citation>
    <scope>NUCLEOTIDE SEQUENCE [LARGE SCALE GENOMIC DNA]</scope>
    <source>
        <strain evidence="2 3">MAH-29</strain>
    </source>
</reference>
<feature type="signal peptide" evidence="1">
    <location>
        <begin position="1"/>
        <end position="18"/>
    </location>
</feature>
<dbReference type="EMBL" id="JAGHKO010000005">
    <property type="protein sequence ID" value="MBO9203044.1"/>
    <property type="molecule type" value="Genomic_DNA"/>
</dbReference>
<evidence type="ECO:0000313" key="2">
    <source>
        <dbReference type="EMBL" id="MBO9203044.1"/>
    </source>
</evidence>
<comment type="caution">
    <text evidence="2">The sequence shown here is derived from an EMBL/GenBank/DDBJ whole genome shotgun (WGS) entry which is preliminary data.</text>
</comment>
<keyword evidence="3" id="KW-1185">Reference proteome</keyword>
<feature type="chain" id="PRO_5046385618" evidence="1">
    <location>
        <begin position="19"/>
        <end position="211"/>
    </location>
</feature>
<sequence length="211" mass="24882">MRAIHIFVFIISIQPAFAQTINTNKVYQFYKSYKEVEDSIATRINPKNTIIYKICEGHVAFYLIQENSHWTGYFIKNLQRDVPLPTIIDTLENGDIVEFKPYETELQIFNADSIEKKLFQNHLNDIHQISEDALQDQLIKHAKKKHKTTYLSLPITSHDCNSTIMIYGEKNISATYRWSLTISEEMHIIPTLRIFYETQQLLIRSVKNYYQ</sequence>
<gene>
    <name evidence="2" type="ORF">J7I42_22320</name>
</gene>
<name>A0ABS3YYN8_9BACT</name>
<keyword evidence="1" id="KW-0732">Signal</keyword>
<dbReference type="Proteomes" id="UP000677244">
    <property type="component" value="Unassembled WGS sequence"/>
</dbReference>
<evidence type="ECO:0000313" key="3">
    <source>
        <dbReference type="Proteomes" id="UP000677244"/>
    </source>
</evidence>
<evidence type="ECO:0000256" key="1">
    <source>
        <dbReference type="SAM" id="SignalP"/>
    </source>
</evidence>
<dbReference type="RefSeq" id="WP_209141099.1">
    <property type="nucleotide sequence ID" value="NZ_JAGHKO010000005.1"/>
</dbReference>